<gene>
    <name evidence="10" type="ORF">EXN66_Car013248</name>
</gene>
<keyword evidence="2 8" id="KW-0812">Transmembrane</keyword>
<feature type="transmembrane region" description="Helical" evidence="8">
    <location>
        <begin position="311"/>
        <end position="334"/>
    </location>
</feature>
<dbReference type="PANTHER" id="PTHR23037:SF35">
    <property type="entry name" value="FIBRONECTIN TYPE-III DOMAIN-CONTAINING PROTEIN"/>
    <property type="match status" value="1"/>
</dbReference>
<protein>
    <submittedName>
        <fullName evidence="10">Cytokine receptor common subunit beta CDw131</fullName>
    </submittedName>
</protein>
<dbReference type="InterPro" id="IPR013783">
    <property type="entry name" value="Ig-like_fold"/>
</dbReference>
<evidence type="ECO:0000256" key="7">
    <source>
        <dbReference type="ARBA" id="ARBA00023170"/>
    </source>
</evidence>
<reference evidence="11" key="2">
    <citation type="submission" date="2019-02" db="EMBL/GenBank/DDBJ databases">
        <title>Opniocepnalus argus Var Kimnra genome.</title>
        <authorList>
            <person name="Zhou C."/>
            <person name="Xiao S."/>
        </authorList>
    </citation>
    <scope>NUCLEOTIDE SEQUENCE [LARGE SCALE GENOMIC DNA]</scope>
</reference>
<dbReference type="SUPFAM" id="SSF49265">
    <property type="entry name" value="Fibronectin type III"/>
    <property type="match status" value="2"/>
</dbReference>
<evidence type="ECO:0000256" key="8">
    <source>
        <dbReference type="SAM" id="Phobius"/>
    </source>
</evidence>
<dbReference type="AlphaFoldDB" id="A0A6G1Q5N1"/>
<keyword evidence="6" id="KW-1015">Disulfide bond</keyword>
<feature type="signal peptide" evidence="9">
    <location>
        <begin position="1"/>
        <end position="22"/>
    </location>
</feature>
<organism evidence="10 11">
    <name type="scientific">Channa argus</name>
    <name type="common">Northern snakehead</name>
    <name type="synonym">Ophicephalus argus</name>
    <dbReference type="NCBI Taxonomy" id="215402"/>
    <lineage>
        <taxon>Eukaryota</taxon>
        <taxon>Metazoa</taxon>
        <taxon>Chordata</taxon>
        <taxon>Craniata</taxon>
        <taxon>Vertebrata</taxon>
        <taxon>Euteleostomi</taxon>
        <taxon>Actinopterygii</taxon>
        <taxon>Neopterygii</taxon>
        <taxon>Teleostei</taxon>
        <taxon>Neoteleostei</taxon>
        <taxon>Acanthomorphata</taxon>
        <taxon>Anabantaria</taxon>
        <taxon>Anabantiformes</taxon>
        <taxon>Channoidei</taxon>
        <taxon>Channidae</taxon>
        <taxon>Channa</taxon>
    </lineage>
</organism>
<sequence>MRRMCQSLDFFVVSCLFVTVQSHTGKTLPPQNVSLRWISDLKVEGSWAPPEHSVENCKYEVNFETNEEHSFRNISNLTEFSKPLDCVMEGGFLHFSVRSVCNGSRSEAAVVNITYPELVKNLKCILTSSTQAECSWEAASHTNVTFYYRYLGSSDTDELQWCPSYRNTDHMTTVCDLQLEVDKLKRIYIVFKGTVDNVLVRNTFDRDLFHNVRLPPLEWNVTKTGDKFNITWNPPDITLKLEYIINYTECGQQKEIIITQTSATSTQLAVVPHCSYRMTMKANCSSKCNRVTFQMPWSEEKYFDADTDTNALVSAAIIIPLMFAGLAALAFVCCRKNKEKVFPKVPQPRDLLSEISDNNNKISVRNLYTPAKEEENCKIALVIDPQVSKPNC</sequence>
<dbReference type="EMBL" id="CM015724">
    <property type="protein sequence ID" value="KAF3697568.1"/>
    <property type="molecule type" value="Genomic_DNA"/>
</dbReference>
<evidence type="ECO:0000256" key="3">
    <source>
        <dbReference type="ARBA" id="ARBA00022729"/>
    </source>
</evidence>
<evidence type="ECO:0000256" key="1">
    <source>
        <dbReference type="ARBA" id="ARBA00004167"/>
    </source>
</evidence>
<dbReference type="InterPro" id="IPR036116">
    <property type="entry name" value="FN3_sf"/>
</dbReference>
<keyword evidence="3 9" id="KW-0732">Signal</keyword>
<evidence type="ECO:0000313" key="10">
    <source>
        <dbReference type="EMBL" id="KAF3697568.1"/>
    </source>
</evidence>
<evidence type="ECO:0000313" key="11">
    <source>
        <dbReference type="Proteomes" id="UP000503349"/>
    </source>
</evidence>
<dbReference type="Gene3D" id="2.60.40.10">
    <property type="entry name" value="Immunoglobulins"/>
    <property type="match status" value="2"/>
</dbReference>
<feature type="chain" id="PRO_5026217508" evidence="9">
    <location>
        <begin position="23"/>
        <end position="392"/>
    </location>
</feature>
<comment type="subcellular location">
    <subcellularLocation>
        <location evidence="1">Membrane</location>
        <topology evidence="1">Single-pass membrane protein</topology>
    </subcellularLocation>
</comment>
<evidence type="ECO:0000256" key="9">
    <source>
        <dbReference type="SAM" id="SignalP"/>
    </source>
</evidence>
<accession>A0A6G1Q5N1</accession>
<evidence type="ECO:0000256" key="6">
    <source>
        <dbReference type="ARBA" id="ARBA00023157"/>
    </source>
</evidence>
<proteinExistence type="predicted"/>
<dbReference type="Proteomes" id="UP000503349">
    <property type="component" value="Chromosome 13"/>
</dbReference>
<dbReference type="GO" id="GO:0009897">
    <property type="term" value="C:external side of plasma membrane"/>
    <property type="evidence" value="ECO:0007669"/>
    <property type="project" value="TreeGrafter"/>
</dbReference>
<name>A0A6G1Q5N1_CHAAH</name>
<keyword evidence="11" id="KW-1185">Reference proteome</keyword>
<keyword evidence="4 8" id="KW-1133">Transmembrane helix</keyword>
<evidence type="ECO:0000256" key="4">
    <source>
        <dbReference type="ARBA" id="ARBA00022989"/>
    </source>
</evidence>
<keyword evidence="5 8" id="KW-0472">Membrane</keyword>
<dbReference type="GO" id="GO:0004896">
    <property type="term" value="F:cytokine receptor activity"/>
    <property type="evidence" value="ECO:0007669"/>
    <property type="project" value="TreeGrafter"/>
</dbReference>
<keyword evidence="7 10" id="KW-0675">Receptor</keyword>
<evidence type="ECO:0000256" key="2">
    <source>
        <dbReference type="ARBA" id="ARBA00022692"/>
    </source>
</evidence>
<evidence type="ECO:0000256" key="5">
    <source>
        <dbReference type="ARBA" id="ARBA00023136"/>
    </source>
</evidence>
<dbReference type="PANTHER" id="PTHR23037">
    <property type="entry name" value="CYTOKINE RECEPTOR"/>
    <property type="match status" value="1"/>
</dbReference>
<reference evidence="10 11" key="1">
    <citation type="submission" date="2019-02" db="EMBL/GenBank/DDBJ databases">
        <title>Opniocepnalus argus genome.</title>
        <authorList>
            <person name="Zhou C."/>
            <person name="Xiao S."/>
        </authorList>
    </citation>
    <scope>NUCLEOTIDE SEQUENCE [LARGE SCALE GENOMIC DNA]</scope>
    <source>
        <strain evidence="10">OARG1902GOOAL</strain>
        <tissue evidence="10">Muscle</tissue>
    </source>
</reference>